<organism evidence="2 3">
    <name type="scientific">Didymella glomerata</name>
    <dbReference type="NCBI Taxonomy" id="749621"/>
    <lineage>
        <taxon>Eukaryota</taxon>
        <taxon>Fungi</taxon>
        <taxon>Dikarya</taxon>
        <taxon>Ascomycota</taxon>
        <taxon>Pezizomycotina</taxon>
        <taxon>Dothideomycetes</taxon>
        <taxon>Pleosporomycetidae</taxon>
        <taxon>Pleosporales</taxon>
        <taxon>Pleosporineae</taxon>
        <taxon>Didymellaceae</taxon>
        <taxon>Didymella</taxon>
    </lineage>
</organism>
<evidence type="ECO:0000313" key="3">
    <source>
        <dbReference type="Proteomes" id="UP001140562"/>
    </source>
</evidence>
<feature type="compositionally biased region" description="Basic residues" evidence="1">
    <location>
        <begin position="23"/>
        <end position="32"/>
    </location>
</feature>
<dbReference type="OrthoDB" id="10561300at2759"/>
<evidence type="ECO:0000313" key="2">
    <source>
        <dbReference type="EMBL" id="KAJ4334017.1"/>
    </source>
</evidence>
<feature type="region of interest" description="Disordered" evidence="1">
    <location>
        <begin position="104"/>
        <end position="128"/>
    </location>
</feature>
<dbReference type="Proteomes" id="UP001140562">
    <property type="component" value="Unassembled WGS sequence"/>
</dbReference>
<keyword evidence="3" id="KW-1185">Reference proteome</keyword>
<feature type="region of interest" description="Disordered" evidence="1">
    <location>
        <begin position="234"/>
        <end position="256"/>
    </location>
</feature>
<dbReference type="AlphaFoldDB" id="A0A9W8WW43"/>
<name>A0A9W8WW43_9PLEO</name>
<comment type="caution">
    <text evidence="2">The sequence shown here is derived from an EMBL/GenBank/DDBJ whole genome shotgun (WGS) entry which is preliminary data.</text>
</comment>
<reference evidence="2" key="1">
    <citation type="submission" date="2022-10" db="EMBL/GenBank/DDBJ databases">
        <title>Tapping the CABI collections for fungal endophytes: first genome assemblies for Collariella, Neodidymelliopsis, Ascochyta clinopodiicola, Didymella pomorum, Didymosphaeria variabile, Neocosmospora piperis and Neocucurbitaria cava.</title>
        <authorList>
            <person name="Hill R."/>
        </authorList>
    </citation>
    <scope>NUCLEOTIDE SEQUENCE</scope>
    <source>
        <strain evidence="2">IMI 360193</strain>
    </source>
</reference>
<feature type="region of interest" description="Disordered" evidence="1">
    <location>
        <begin position="1"/>
        <end position="89"/>
    </location>
</feature>
<proteinExistence type="predicted"/>
<gene>
    <name evidence="2" type="ORF">N0V87_007175</name>
</gene>
<protein>
    <submittedName>
        <fullName evidence="2">Uncharacterized protein</fullName>
    </submittedName>
</protein>
<evidence type="ECO:0000256" key="1">
    <source>
        <dbReference type="SAM" id="MobiDB-lite"/>
    </source>
</evidence>
<sequence>MKPGERSNRGKKPSRSPSPPHSRPSKVTKRPSTHGPSKLRNPVRQSEPTSYSEAALLDPLQESTAREHAISSRDMEAPSGQTVPKASRSSGLLMRLRFLREPTVQDGSALSKPPLTGRTQGASSSSEEDVIHKAALTLFNMRAVRPPAQRQSTLTTSAVELNADTPAALRPDVLEDEIRLMEEKNRIITAAQTLMSMRHLEPPRGPGAWKNGGFRLLPRENGVADDFDHELVISGNESENSNRRSEVSDDDSEDSLIEIQGDSDIFRGTRTVW</sequence>
<feature type="compositionally biased region" description="Polar residues" evidence="1">
    <location>
        <begin position="43"/>
        <end position="52"/>
    </location>
</feature>
<feature type="compositionally biased region" description="Polar residues" evidence="1">
    <location>
        <begin position="79"/>
        <end position="89"/>
    </location>
</feature>
<dbReference type="EMBL" id="JAPEUV010000084">
    <property type="protein sequence ID" value="KAJ4334017.1"/>
    <property type="molecule type" value="Genomic_DNA"/>
</dbReference>
<feature type="compositionally biased region" description="Basic and acidic residues" evidence="1">
    <location>
        <begin position="64"/>
        <end position="76"/>
    </location>
</feature>
<accession>A0A9W8WW43</accession>